<accession>A0A2R5F4T9</accession>
<keyword evidence="7" id="KW-0448">Lipopolysaccharide biosynthesis</keyword>
<sequence length="328" mass="35981">MPRLLIVKTSSLGDIVHNLPAVTDIHRQFPEMQIDWAVEDGFAEIPRLHPAISEVIPVSLRRWRRGLLTARTWKEIAACKQHLQDRHYDLVLDSQGLLKSVLIASWAKGPMHGYSMGSGREPLPALFYRHRHKVLWEQQAVVRIRKLAALALGYPLPETPPDYGIEIPSEMLPIALSSQYVVALHGTSRDSKLWPIEHWTALGKILAEHGLVLVLPWGNVGEQQRAQHIATQVPEALVLPKLGLRQLANVLGHAVAAIGVDTGLVHLAAALKTPTVAIYTDTDPALTGVLGTHSSLFRNLGGIGKVPSPVEALSALNTLKPDLYLPIS</sequence>
<evidence type="ECO:0000256" key="5">
    <source>
        <dbReference type="ARBA" id="ARBA00022676"/>
    </source>
</evidence>
<protein>
    <recommendedName>
        <fullName evidence="11">Lipopolysaccharide heptosyltransferase 1</fullName>
        <ecNumber evidence="10">2.4.99.23</ecNumber>
    </recommendedName>
    <alternativeName>
        <fullName evidence="12">ADP-heptose:lipopolysaccharide heptosyltransferase I</fullName>
    </alternativeName>
</protein>
<evidence type="ECO:0000313" key="14">
    <source>
        <dbReference type="EMBL" id="GBG13397.1"/>
    </source>
</evidence>
<comment type="pathway">
    <text evidence="2">Bacterial outer membrane biogenesis; LPS core biosynthesis.</text>
</comment>
<gene>
    <name evidence="14" type="primary">waaC</name>
    <name evidence="14" type="ORF">NMK_0944</name>
</gene>
<dbReference type="RefSeq" id="WP_109014605.1">
    <property type="nucleotide sequence ID" value="NZ_BDOQ01000003.1"/>
</dbReference>
<dbReference type="Proteomes" id="UP000245081">
    <property type="component" value="Unassembled WGS sequence"/>
</dbReference>
<dbReference type="GO" id="GO:0005829">
    <property type="term" value="C:cytosol"/>
    <property type="evidence" value="ECO:0007669"/>
    <property type="project" value="TreeGrafter"/>
</dbReference>
<dbReference type="EC" id="2.4.99.23" evidence="10"/>
<dbReference type="GO" id="GO:0009244">
    <property type="term" value="P:lipopolysaccharide core region biosynthetic process"/>
    <property type="evidence" value="ECO:0007669"/>
    <property type="project" value="InterPro"/>
</dbReference>
<evidence type="ECO:0000256" key="1">
    <source>
        <dbReference type="ARBA" id="ARBA00004515"/>
    </source>
</evidence>
<evidence type="ECO:0000256" key="10">
    <source>
        <dbReference type="ARBA" id="ARBA00044041"/>
    </source>
</evidence>
<dbReference type="NCBIfam" id="TIGR02193">
    <property type="entry name" value="heptsyl_trn_I"/>
    <property type="match status" value="1"/>
</dbReference>
<evidence type="ECO:0000256" key="6">
    <source>
        <dbReference type="ARBA" id="ARBA00022679"/>
    </source>
</evidence>
<keyword evidence="8" id="KW-0472">Membrane</keyword>
<comment type="subcellular location">
    <subcellularLocation>
        <location evidence="1">Cell inner membrane</location>
        <topology evidence="1">Peripheral membrane protein</topology>
        <orientation evidence="1">Cytoplasmic side</orientation>
    </subcellularLocation>
</comment>
<dbReference type="SUPFAM" id="SSF53756">
    <property type="entry name" value="UDP-Glycosyltransferase/glycogen phosphorylase"/>
    <property type="match status" value="1"/>
</dbReference>
<evidence type="ECO:0000256" key="2">
    <source>
        <dbReference type="ARBA" id="ARBA00004713"/>
    </source>
</evidence>
<evidence type="ECO:0000256" key="4">
    <source>
        <dbReference type="ARBA" id="ARBA00022519"/>
    </source>
</evidence>
<name>A0A2R5F4T9_9PROT</name>
<evidence type="ECO:0000256" key="8">
    <source>
        <dbReference type="ARBA" id="ARBA00023136"/>
    </source>
</evidence>
<keyword evidence="6 14" id="KW-0808">Transferase</keyword>
<evidence type="ECO:0000313" key="15">
    <source>
        <dbReference type="Proteomes" id="UP000245081"/>
    </source>
</evidence>
<evidence type="ECO:0000256" key="11">
    <source>
        <dbReference type="ARBA" id="ARBA00044190"/>
    </source>
</evidence>
<evidence type="ECO:0000256" key="13">
    <source>
        <dbReference type="ARBA" id="ARBA00049201"/>
    </source>
</evidence>
<dbReference type="AlphaFoldDB" id="A0A2R5F4T9"/>
<dbReference type="OrthoDB" id="9767552at2"/>
<reference evidence="14 15" key="1">
    <citation type="journal article" date="2018" name="Environ. Microbiol.">
        <title>Isolation and genomic characterization of Novimethylophilus kurashikiensis gen. nov. sp. nov., a new lanthanide-dependent methylotrophic species of Methylophilaceae.</title>
        <authorList>
            <person name="Lv H."/>
            <person name="Sahin N."/>
            <person name="Tani A."/>
        </authorList>
    </citation>
    <scope>NUCLEOTIDE SEQUENCE [LARGE SCALE GENOMIC DNA]</scope>
    <source>
        <strain evidence="14 15">La2-4</strain>
    </source>
</reference>
<dbReference type="InterPro" id="IPR051199">
    <property type="entry name" value="LPS_LOS_Heptosyltrfase"/>
</dbReference>
<dbReference type="Pfam" id="PF01075">
    <property type="entry name" value="Glyco_transf_9"/>
    <property type="match status" value="1"/>
</dbReference>
<organism evidence="14 15">
    <name type="scientific">Novimethylophilus kurashikiensis</name>
    <dbReference type="NCBI Taxonomy" id="1825523"/>
    <lineage>
        <taxon>Bacteria</taxon>
        <taxon>Pseudomonadati</taxon>
        <taxon>Pseudomonadota</taxon>
        <taxon>Betaproteobacteria</taxon>
        <taxon>Nitrosomonadales</taxon>
        <taxon>Methylophilaceae</taxon>
        <taxon>Novimethylophilus</taxon>
    </lineage>
</organism>
<dbReference type="InterPro" id="IPR011908">
    <property type="entry name" value="LipoPS_heptosylTferase-I"/>
</dbReference>
<dbReference type="Gene3D" id="3.40.50.2000">
    <property type="entry name" value="Glycogen Phosphorylase B"/>
    <property type="match status" value="2"/>
</dbReference>
<dbReference type="PANTHER" id="PTHR30160:SF19">
    <property type="entry name" value="LIPOPOLYSACCHARIDE HEPTOSYLTRANSFERASE 1"/>
    <property type="match status" value="1"/>
</dbReference>
<comment type="similarity">
    <text evidence="9">Belongs to the glycosyltransferase 9 family.</text>
</comment>
<comment type="catalytic activity">
    <reaction evidence="13">
        <text>an alpha-Kdo-(2-&gt;4)-alpha-Kdo-(2-&gt;6)-lipid A + ADP-L-glycero-beta-D-manno-heptose = an L-alpha-D-Hep-(1-&gt;5)-[alpha-Kdo-(2-&gt;4)]-alpha-Kdo-(2-&gt;6)-lipid A + ADP + H(+)</text>
        <dbReference type="Rhea" id="RHEA:74067"/>
        <dbReference type="ChEBI" id="CHEBI:15378"/>
        <dbReference type="ChEBI" id="CHEBI:61506"/>
        <dbReference type="ChEBI" id="CHEBI:176431"/>
        <dbReference type="ChEBI" id="CHEBI:193068"/>
        <dbReference type="ChEBI" id="CHEBI:456216"/>
        <dbReference type="EC" id="2.4.99.23"/>
    </reaction>
</comment>
<evidence type="ECO:0000256" key="3">
    <source>
        <dbReference type="ARBA" id="ARBA00022475"/>
    </source>
</evidence>
<evidence type="ECO:0000256" key="12">
    <source>
        <dbReference type="ARBA" id="ARBA00044330"/>
    </source>
</evidence>
<dbReference type="InterPro" id="IPR002201">
    <property type="entry name" value="Glyco_trans_9"/>
</dbReference>
<keyword evidence="5 14" id="KW-0328">Glycosyltransferase</keyword>
<comment type="caution">
    <text evidence="14">The sequence shown here is derived from an EMBL/GenBank/DDBJ whole genome shotgun (WGS) entry which is preliminary data.</text>
</comment>
<dbReference type="EMBL" id="BDOQ01000003">
    <property type="protein sequence ID" value="GBG13397.1"/>
    <property type="molecule type" value="Genomic_DNA"/>
</dbReference>
<keyword evidence="3" id="KW-1003">Cell membrane</keyword>
<keyword evidence="15" id="KW-1185">Reference proteome</keyword>
<proteinExistence type="inferred from homology"/>
<keyword evidence="4" id="KW-0997">Cell inner membrane</keyword>
<dbReference type="CDD" id="cd03789">
    <property type="entry name" value="GT9_LPS_heptosyltransferase"/>
    <property type="match status" value="1"/>
</dbReference>
<dbReference type="GO" id="GO:0008713">
    <property type="term" value="F:ADP-heptose-lipopolysaccharide heptosyltransferase activity"/>
    <property type="evidence" value="ECO:0007669"/>
    <property type="project" value="TreeGrafter"/>
</dbReference>
<evidence type="ECO:0000256" key="9">
    <source>
        <dbReference type="ARBA" id="ARBA00043995"/>
    </source>
</evidence>
<evidence type="ECO:0000256" key="7">
    <source>
        <dbReference type="ARBA" id="ARBA00022985"/>
    </source>
</evidence>
<dbReference type="GO" id="GO:0005886">
    <property type="term" value="C:plasma membrane"/>
    <property type="evidence" value="ECO:0007669"/>
    <property type="project" value="UniProtKB-SubCell"/>
</dbReference>
<dbReference type="PANTHER" id="PTHR30160">
    <property type="entry name" value="TETRAACYLDISACCHARIDE 4'-KINASE-RELATED"/>
    <property type="match status" value="1"/>
</dbReference>